<accession>A0A517PBW7</accession>
<sequence>MRTDATRIPSALSRFAATVGAAGRRGGRVVMNHPAAAPALCAALAGGALACVWTQWTLRFGGDPAVTFGGRAAVLIGLATAWALGRRRTLSVTATGPVCAAAVALGPLCLAAAEAVATAAPAGWLAGGRGAAWLTLAALAALGPAACGAGLLAFGPGAAGVRLLAAGAGVGLFGTVLAPAIGLQNAALVAAGGAVAAAGLAMLFAAKGDESAAADETLARGPARRVDPLAVGVALLCGAAVAAGLRAAATYFPLTVETLLGRAALAVAGLGLGLLIAGRLRRDRRAAAGGLVAVAGTAAAFAAGDLWLELNLWANATLDAPGLLTDLRILCAAAFLLPACVGAGFAARATAAPAGVGILASGAGLLIGGGALAALPDGGVLVGTLCLLTATTLVAVVRCGSWGVRPRLAVGLAALTAAVCVSGRHEPPTAAVKTLFGALPTIARQGGVTGPALVHLDDARELARIETTRDTATLFREQGTLLTVRHAGLPEAAAALQPTLAPRDSAAVMRAVLPLLWSSSTDRVLLLGTSGPTVAEAVTRFPVRAIVACDARPAAVAAMRDELVRARAVDPFADERVALLPLDPVLAVRGAELRTADRFNVIIADPPHPGAVDAAAEESAAYARRVADLLTPEGVACRRVRTTDCGPGALVAAAATWRTAFAEVRCVEVGRGEFALLGTNAPNGLVDTRLGIRADRPHVRQLMAECGWDWSVPLNLTAVGPNRIADLAGDAAAVTAADGRTAFALPRAMQAWTNKPAEVAAALAPVSGRLLDSAVPTLERPRVDHRLQEVIARRQMHLEYPDRPWVYRKELKKQLTKNVRSVIRQTSAGPKTVRHPEDERRIAFVEALAAATDLSDANLAKLESFAAPYDPMVTPALPGELSRLYALRGDRPAALLRSLLTGVHRAPVGDRGVRTVCDALEALAEHPEIIPDAGERYDTANGLLQVLKQRWELRGQDQAQHGWPTKTGVALHDVSETLDAIEHGFALLEEAAADAGVSDADRETRQAWLSRSLVRPLRGYRAGLQQAQDRRLATAEALAAEAAAYGDSGDDDEDGAEAEDEPAETAAADASVVR</sequence>
<feature type="transmembrane region" description="Helical" evidence="2">
    <location>
        <begin position="161"/>
        <end position="181"/>
    </location>
</feature>
<organism evidence="3 4">
    <name type="scientific">Alienimonas californiensis</name>
    <dbReference type="NCBI Taxonomy" id="2527989"/>
    <lineage>
        <taxon>Bacteria</taxon>
        <taxon>Pseudomonadati</taxon>
        <taxon>Planctomycetota</taxon>
        <taxon>Planctomycetia</taxon>
        <taxon>Planctomycetales</taxon>
        <taxon>Planctomycetaceae</taxon>
        <taxon>Alienimonas</taxon>
    </lineage>
</organism>
<feature type="transmembrane region" description="Helical" evidence="2">
    <location>
        <begin position="187"/>
        <end position="206"/>
    </location>
</feature>
<dbReference type="RefSeq" id="WP_145359793.1">
    <property type="nucleotide sequence ID" value="NZ_CP036265.1"/>
</dbReference>
<gene>
    <name evidence="3" type="ORF">CA12_29780</name>
</gene>
<feature type="transmembrane region" description="Helical" evidence="2">
    <location>
        <begin position="35"/>
        <end position="56"/>
    </location>
</feature>
<dbReference type="KEGG" id="acaf:CA12_29780"/>
<evidence type="ECO:0000313" key="3">
    <source>
        <dbReference type="EMBL" id="QDT16870.1"/>
    </source>
</evidence>
<feature type="transmembrane region" description="Helical" evidence="2">
    <location>
        <begin position="68"/>
        <end position="85"/>
    </location>
</feature>
<keyword evidence="2" id="KW-0472">Membrane</keyword>
<feature type="transmembrane region" description="Helical" evidence="2">
    <location>
        <begin position="259"/>
        <end position="277"/>
    </location>
</feature>
<keyword evidence="4" id="KW-1185">Reference proteome</keyword>
<dbReference type="Proteomes" id="UP000318741">
    <property type="component" value="Chromosome"/>
</dbReference>
<dbReference type="Gene3D" id="3.40.50.150">
    <property type="entry name" value="Vaccinia Virus protein VP39"/>
    <property type="match status" value="1"/>
</dbReference>
<keyword evidence="2" id="KW-0812">Transmembrane</keyword>
<feature type="compositionally biased region" description="Low complexity" evidence="1">
    <location>
        <begin position="1064"/>
        <end position="1074"/>
    </location>
</feature>
<evidence type="ECO:0008006" key="5">
    <source>
        <dbReference type="Google" id="ProtNLM"/>
    </source>
</evidence>
<feature type="transmembrane region" description="Helical" evidence="2">
    <location>
        <begin position="380"/>
        <end position="397"/>
    </location>
</feature>
<name>A0A517PBW7_9PLAN</name>
<dbReference type="SUPFAM" id="SSF53335">
    <property type="entry name" value="S-adenosyl-L-methionine-dependent methyltransferases"/>
    <property type="match status" value="1"/>
</dbReference>
<feature type="transmembrane region" description="Helical" evidence="2">
    <location>
        <begin position="132"/>
        <end position="154"/>
    </location>
</feature>
<reference evidence="3 4" key="1">
    <citation type="submission" date="2019-02" db="EMBL/GenBank/DDBJ databases">
        <title>Deep-cultivation of Planctomycetes and their phenomic and genomic characterization uncovers novel biology.</title>
        <authorList>
            <person name="Wiegand S."/>
            <person name="Jogler M."/>
            <person name="Boedeker C."/>
            <person name="Pinto D."/>
            <person name="Vollmers J."/>
            <person name="Rivas-Marin E."/>
            <person name="Kohn T."/>
            <person name="Peeters S.H."/>
            <person name="Heuer A."/>
            <person name="Rast P."/>
            <person name="Oberbeckmann S."/>
            <person name="Bunk B."/>
            <person name="Jeske O."/>
            <person name="Meyerdierks A."/>
            <person name="Storesund J.E."/>
            <person name="Kallscheuer N."/>
            <person name="Luecker S."/>
            <person name="Lage O.M."/>
            <person name="Pohl T."/>
            <person name="Merkel B.J."/>
            <person name="Hornburger P."/>
            <person name="Mueller R.-W."/>
            <person name="Bruemmer F."/>
            <person name="Labrenz M."/>
            <person name="Spormann A.M."/>
            <person name="Op den Camp H."/>
            <person name="Overmann J."/>
            <person name="Amann R."/>
            <person name="Jetten M.S.M."/>
            <person name="Mascher T."/>
            <person name="Medema M.H."/>
            <person name="Devos D.P."/>
            <person name="Kaster A.-K."/>
            <person name="Ovreas L."/>
            <person name="Rohde M."/>
            <person name="Galperin M.Y."/>
            <person name="Jogler C."/>
        </authorList>
    </citation>
    <scope>NUCLEOTIDE SEQUENCE [LARGE SCALE GENOMIC DNA]</scope>
    <source>
        <strain evidence="3 4">CA12</strain>
    </source>
</reference>
<evidence type="ECO:0000256" key="2">
    <source>
        <dbReference type="SAM" id="Phobius"/>
    </source>
</evidence>
<feature type="transmembrane region" description="Helical" evidence="2">
    <location>
        <begin position="327"/>
        <end position="347"/>
    </location>
</feature>
<evidence type="ECO:0000256" key="1">
    <source>
        <dbReference type="SAM" id="MobiDB-lite"/>
    </source>
</evidence>
<proteinExistence type="predicted"/>
<keyword evidence="2" id="KW-1133">Transmembrane helix</keyword>
<feature type="transmembrane region" description="Helical" evidence="2">
    <location>
        <begin position="286"/>
        <end position="307"/>
    </location>
</feature>
<protein>
    <recommendedName>
        <fullName evidence="5">Spermidine synthase</fullName>
    </recommendedName>
</protein>
<dbReference type="AlphaFoldDB" id="A0A517PBW7"/>
<feature type="transmembrane region" description="Helical" evidence="2">
    <location>
        <begin position="97"/>
        <end position="120"/>
    </location>
</feature>
<dbReference type="InterPro" id="IPR029063">
    <property type="entry name" value="SAM-dependent_MTases_sf"/>
</dbReference>
<evidence type="ECO:0000313" key="4">
    <source>
        <dbReference type="Proteomes" id="UP000318741"/>
    </source>
</evidence>
<feature type="region of interest" description="Disordered" evidence="1">
    <location>
        <begin position="1043"/>
        <end position="1074"/>
    </location>
</feature>
<dbReference type="EMBL" id="CP036265">
    <property type="protein sequence ID" value="QDT16870.1"/>
    <property type="molecule type" value="Genomic_DNA"/>
</dbReference>
<dbReference type="OrthoDB" id="207189at2"/>
<feature type="transmembrane region" description="Helical" evidence="2">
    <location>
        <begin position="354"/>
        <end position="374"/>
    </location>
</feature>
<feature type="transmembrane region" description="Helical" evidence="2">
    <location>
        <begin position="226"/>
        <end position="247"/>
    </location>
</feature>
<feature type="compositionally biased region" description="Acidic residues" evidence="1">
    <location>
        <begin position="1048"/>
        <end position="1063"/>
    </location>
</feature>